<organism evidence="1 2">
    <name type="scientific">Pyrobaculum neutrophilum (strain DSM 2338 / JCM 9278 / NBRC 100436 / V24Sta)</name>
    <name type="common">Thermoproteus neutrophilus</name>
    <dbReference type="NCBI Taxonomy" id="444157"/>
    <lineage>
        <taxon>Archaea</taxon>
        <taxon>Thermoproteota</taxon>
        <taxon>Thermoprotei</taxon>
        <taxon>Thermoproteales</taxon>
        <taxon>Thermoproteaceae</taxon>
        <taxon>Pyrobaculum</taxon>
    </lineage>
</organism>
<sequence>MSLKRFIQSLDPTISCFLIYRLRRAGYDLEELDEERLFEAVARAAGPHIAEVLYTMYLSARSEEGVLAVAEV</sequence>
<reference evidence="1" key="1">
    <citation type="submission" date="2008-03" db="EMBL/GenBank/DDBJ databases">
        <title>Complete sequence of Thermoproteus neutrophilus V24Sta.</title>
        <authorList>
            <consortium name="US DOE Joint Genome Institute"/>
            <person name="Copeland A."/>
            <person name="Lucas S."/>
            <person name="Lapidus A."/>
            <person name="Glavina del Rio T."/>
            <person name="Dalin E."/>
            <person name="Tice H."/>
            <person name="Bruce D."/>
            <person name="Goodwin L."/>
            <person name="Pitluck S."/>
            <person name="Sims D."/>
            <person name="Brettin T."/>
            <person name="Detter J.C."/>
            <person name="Han C."/>
            <person name="Kuske C.R."/>
            <person name="Schmutz J."/>
            <person name="Larimer F."/>
            <person name="Land M."/>
            <person name="Hauser L."/>
            <person name="Kyrpides N."/>
            <person name="Mikhailova N."/>
            <person name="Biddle J.F."/>
            <person name="Zhang Z."/>
            <person name="Fitz-Gibbon S.T."/>
            <person name="Lowe T.M."/>
            <person name="Saltikov C."/>
            <person name="House C.H."/>
            <person name="Richardson P."/>
        </authorList>
    </citation>
    <scope>NUCLEOTIDE SEQUENCE [LARGE SCALE GENOMIC DNA]</scope>
    <source>
        <strain evidence="1">V24Sta</strain>
    </source>
</reference>
<dbReference type="EMBL" id="CP001014">
    <property type="protein sequence ID" value="ACB39209.1"/>
    <property type="molecule type" value="Genomic_DNA"/>
</dbReference>
<evidence type="ECO:0000313" key="1">
    <source>
        <dbReference type="EMBL" id="ACB39209.1"/>
    </source>
</evidence>
<keyword evidence="2" id="KW-1185">Reference proteome</keyword>
<accession>B1YB78</accession>
<evidence type="ECO:0000313" key="2">
    <source>
        <dbReference type="Proteomes" id="UP000001694"/>
    </source>
</evidence>
<gene>
    <name evidence="1" type="ordered locus">Tneu_0256</name>
</gene>
<dbReference type="eggNOG" id="arCOG03759">
    <property type="taxonomic scope" value="Archaea"/>
</dbReference>
<dbReference type="RefSeq" id="WP_012349630.1">
    <property type="nucleotide sequence ID" value="NC_010525.1"/>
</dbReference>
<dbReference type="OrthoDB" id="28955at2157"/>
<dbReference type="KEGG" id="tne:Tneu_0256"/>
<protein>
    <submittedName>
        <fullName evidence="1">Uncharacterized protein</fullName>
    </submittedName>
</protein>
<proteinExistence type="predicted"/>
<name>B1YB78_PYRNV</name>
<dbReference type="AlphaFoldDB" id="B1YB78"/>
<dbReference type="GeneID" id="6166145"/>
<dbReference type="HOGENOM" id="CLU_2712991_0_0_2"/>
<dbReference type="Proteomes" id="UP000001694">
    <property type="component" value="Chromosome"/>
</dbReference>